<keyword evidence="4 9" id="KW-0863">Zinc-finger</keyword>
<evidence type="ECO:0000256" key="10">
    <source>
        <dbReference type="SAM" id="MobiDB-lite"/>
    </source>
</evidence>
<evidence type="ECO:0000256" key="3">
    <source>
        <dbReference type="ARBA" id="ARBA00022723"/>
    </source>
</evidence>
<evidence type="ECO:0000256" key="9">
    <source>
        <dbReference type="PROSITE-ProRule" id="PRU00175"/>
    </source>
</evidence>
<evidence type="ECO:0000256" key="5">
    <source>
        <dbReference type="ARBA" id="ARBA00022786"/>
    </source>
</evidence>
<comment type="caution">
    <text evidence="12">The sequence shown here is derived from an EMBL/GenBank/DDBJ whole genome shotgun (WGS) entry which is preliminary data.</text>
</comment>
<evidence type="ECO:0000256" key="2">
    <source>
        <dbReference type="ARBA" id="ARBA00022692"/>
    </source>
</evidence>
<name>A0A2J7ZW35_9CHLO</name>
<dbReference type="EMBL" id="PGGS01000386">
    <property type="protein sequence ID" value="PNH04474.1"/>
    <property type="molecule type" value="Genomic_DNA"/>
</dbReference>
<dbReference type="Pfam" id="PF13639">
    <property type="entry name" value="zf-RING_2"/>
    <property type="match status" value="1"/>
</dbReference>
<keyword evidence="5" id="KW-0833">Ubl conjugation pathway</keyword>
<keyword evidence="13" id="KW-1185">Reference proteome</keyword>
<keyword evidence="7" id="KW-1133">Transmembrane helix</keyword>
<feature type="domain" description="RING-type" evidence="11">
    <location>
        <begin position="385"/>
        <end position="423"/>
    </location>
</feature>
<evidence type="ECO:0000256" key="8">
    <source>
        <dbReference type="ARBA" id="ARBA00023136"/>
    </source>
</evidence>
<dbReference type="GO" id="GO:0016020">
    <property type="term" value="C:membrane"/>
    <property type="evidence" value="ECO:0007669"/>
    <property type="project" value="UniProtKB-SubCell"/>
</dbReference>
<protein>
    <submittedName>
        <fullName evidence="12">RING finger and transmembrane domain-containing protein 1</fullName>
    </submittedName>
</protein>
<dbReference type="GO" id="GO:1904294">
    <property type="term" value="P:positive regulation of ERAD pathway"/>
    <property type="evidence" value="ECO:0007669"/>
    <property type="project" value="InterPro"/>
</dbReference>
<dbReference type="GO" id="GO:0008270">
    <property type="term" value="F:zinc ion binding"/>
    <property type="evidence" value="ECO:0007669"/>
    <property type="project" value="UniProtKB-KW"/>
</dbReference>
<feature type="compositionally biased region" description="Basic and acidic residues" evidence="10">
    <location>
        <begin position="31"/>
        <end position="43"/>
    </location>
</feature>
<dbReference type="SUPFAM" id="SSF57850">
    <property type="entry name" value="RING/U-box"/>
    <property type="match status" value="1"/>
</dbReference>
<dbReference type="CDD" id="cd16532">
    <property type="entry name" value="RING-HC_RNFT1-like"/>
    <property type="match status" value="1"/>
</dbReference>
<dbReference type="AlphaFoldDB" id="A0A2J7ZW35"/>
<evidence type="ECO:0000256" key="6">
    <source>
        <dbReference type="ARBA" id="ARBA00022833"/>
    </source>
</evidence>
<evidence type="ECO:0000256" key="4">
    <source>
        <dbReference type="ARBA" id="ARBA00022771"/>
    </source>
</evidence>
<dbReference type="OrthoDB" id="9049620at2759"/>
<accession>A0A2J7ZW35</accession>
<dbReference type="InterPro" id="IPR013083">
    <property type="entry name" value="Znf_RING/FYVE/PHD"/>
</dbReference>
<dbReference type="SMART" id="SM00184">
    <property type="entry name" value="RING"/>
    <property type="match status" value="1"/>
</dbReference>
<sequence>MQPAASHGDWRNWLEALNAQAPQPRGVAAGNRDHARDHARDLDEVALTVGDDASSGPGSEVDPQQQQPLAPRGDTGALWGQLSRRLPPAVAAAAAASLGGAEPAERGDPSVSASAERHRLTSDRTGVNMQVLAEWTSDVVPYALLLACLFFLHHLRSLLLAGWLTSSILRVNADIRRLVALRREAQVRSCLLEAGLVLLLAGISVALTAPDAELVRALALRPVQTHSAAHALILVVLADTLARFVSLAPKLLVVALFRARQPSSTGNFAAARHQRQQSRVLTVLECTAVLYRVVLPTPIWYLYLLKYGGVVERVRVAKYGPAPDDPVAFFASTFAGFYLTLKASAVLSRLRLLWLALRTATRRGALYGTYMRRDEASETGTFGACPVCQDPVTTPVRLDCGHIFCEECILEWLERDRTCPLCRAFVRPGGLPACTDGASPLLPQLF</sequence>
<proteinExistence type="predicted"/>
<dbReference type="GO" id="GO:0061630">
    <property type="term" value="F:ubiquitin protein ligase activity"/>
    <property type="evidence" value="ECO:0007669"/>
    <property type="project" value="InterPro"/>
</dbReference>
<dbReference type="InterPro" id="IPR001841">
    <property type="entry name" value="Znf_RING"/>
</dbReference>
<dbReference type="InterPro" id="IPR017907">
    <property type="entry name" value="Znf_RING_CS"/>
</dbReference>
<dbReference type="PROSITE" id="PS50089">
    <property type="entry name" value="ZF_RING_2"/>
    <property type="match status" value="1"/>
</dbReference>
<dbReference type="PANTHER" id="PTHR15860:SF0">
    <property type="entry name" value="LP20373P"/>
    <property type="match status" value="1"/>
</dbReference>
<keyword evidence="2 12" id="KW-0812">Transmembrane</keyword>
<comment type="subcellular location">
    <subcellularLocation>
        <location evidence="1">Membrane</location>
        <topology evidence="1">Multi-pass membrane protein</topology>
    </subcellularLocation>
</comment>
<dbReference type="PROSITE" id="PS00518">
    <property type="entry name" value="ZF_RING_1"/>
    <property type="match status" value="1"/>
</dbReference>
<organism evidence="12 13">
    <name type="scientific">Tetrabaena socialis</name>
    <dbReference type="NCBI Taxonomy" id="47790"/>
    <lineage>
        <taxon>Eukaryota</taxon>
        <taxon>Viridiplantae</taxon>
        <taxon>Chlorophyta</taxon>
        <taxon>core chlorophytes</taxon>
        <taxon>Chlorophyceae</taxon>
        <taxon>CS clade</taxon>
        <taxon>Chlamydomonadales</taxon>
        <taxon>Tetrabaenaceae</taxon>
        <taxon>Tetrabaena</taxon>
    </lineage>
</organism>
<keyword evidence="8" id="KW-0472">Membrane</keyword>
<evidence type="ECO:0000313" key="12">
    <source>
        <dbReference type="EMBL" id="PNH04474.1"/>
    </source>
</evidence>
<gene>
    <name evidence="12" type="ORF">TSOC_009366</name>
</gene>
<dbReference type="Proteomes" id="UP000236333">
    <property type="component" value="Unassembled WGS sequence"/>
</dbReference>
<evidence type="ECO:0000256" key="1">
    <source>
        <dbReference type="ARBA" id="ARBA00004141"/>
    </source>
</evidence>
<feature type="region of interest" description="Disordered" evidence="10">
    <location>
        <begin position="20"/>
        <end position="78"/>
    </location>
</feature>
<evidence type="ECO:0000313" key="13">
    <source>
        <dbReference type="Proteomes" id="UP000236333"/>
    </source>
</evidence>
<reference evidence="12 13" key="1">
    <citation type="journal article" date="2017" name="Mol. Biol. Evol.">
        <title>The 4-celled Tetrabaena socialis nuclear genome reveals the essential components for genetic control of cell number at the origin of multicellularity in the volvocine lineage.</title>
        <authorList>
            <person name="Featherston J."/>
            <person name="Arakaki Y."/>
            <person name="Hanschen E.R."/>
            <person name="Ferris P.J."/>
            <person name="Michod R.E."/>
            <person name="Olson B.J.S.C."/>
            <person name="Nozaki H."/>
            <person name="Durand P.M."/>
        </authorList>
    </citation>
    <scope>NUCLEOTIDE SEQUENCE [LARGE SCALE GENOMIC DNA]</scope>
    <source>
        <strain evidence="12 13">NIES-571</strain>
    </source>
</reference>
<keyword evidence="6" id="KW-0862">Zinc</keyword>
<dbReference type="PANTHER" id="PTHR15860">
    <property type="entry name" value="UNCHARACTERIZED RING FINGER-CONTAINING PROTEIN"/>
    <property type="match status" value="1"/>
</dbReference>
<dbReference type="Gene3D" id="3.30.40.10">
    <property type="entry name" value="Zinc/RING finger domain, C3HC4 (zinc finger)"/>
    <property type="match status" value="1"/>
</dbReference>
<keyword evidence="3" id="KW-0479">Metal-binding</keyword>
<evidence type="ECO:0000259" key="11">
    <source>
        <dbReference type="PROSITE" id="PS50089"/>
    </source>
</evidence>
<dbReference type="InterPro" id="IPR044235">
    <property type="entry name" value="RNFT1/2"/>
</dbReference>
<feature type="region of interest" description="Disordered" evidence="10">
    <location>
        <begin position="97"/>
        <end position="119"/>
    </location>
</feature>
<evidence type="ECO:0000256" key="7">
    <source>
        <dbReference type="ARBA" id="ARBA00022989"/>
    </source>
</evidence>